<evidence type="ECO:0000256" key="3">
    <source>
        <dbReference type="ARBA" id="ARBA00002728"/>
    </source>
</evidence>
<feature type="coiled-coil region" evidence="21">
    <location>
        <begin position="24"/>
        <end position="69"/>
    </location>
</feature>
<dbReference type="InterPro" id="IPR023151">
    <property type="entry name" value="PEP_util_CS"/>
</dbReference>
<dbReference type="GO" id="GO:0046872">
    <property type="term" value="F:metal ion binding"/>
    <property type="evidence" value="ECO:0007669"/>
    <property type="project" value="UniProtKB-KW"/>
</dbReference>
<dbReference type="InterPro" id="IPR018274">
    <property type="entry name" value="PEP_util_AS"/>
</dbReference>
<dbReference type="Pfam" id="PF00391">
    <property type="entry name" value="PEP-utilizers"/>
    <property type="match status" value="1"/>
</dbReference>
<dbReference type="GO" id="GO:0009401">
    <property type="term" value="P:phosphoenolpyruvate-dependent sugar phosphotransferase system"/>
    <property type="evidence" value="ECO:0007669"/>
    <property type="project" value="UniProtKB-KW"/>
</dbReference>
<evidence type="ECO:0000256" key="7">
    <source>
        <dbReference type="ARBA" id="ARBA00016544"/>
    </source>
</evidence>
<dbReference type="PRINTS" id="PR01736">
    <property type="entry name" value="PHPHTRNFRASE"/>
</dbReference>
<dbReference type="SUPFAM" id="SSF51621">
    <property type="entry name" value="Phosphoenolpyruvate/pyruvate domain"/>
    <property type="match status" value="1"/>
</dbReference>
<evidence type="ECO:0000256" key="6">
    <source>
        <dbReference type="ARBA" id="ARBA00012232"/>
    </source>
</evidence>
<dbReference type="GO" id="GO:0008965">
    <property type="term" value="F:phosphoenolpyruvate-protein phosphotransferase activity"/>
    <property type="evidence" value="ECO:0007669"/>
    <property type="project" value="UniProtKB-EC"/>
</dbReference>
<comment type="function">
    <text evidence="3 17">General (non sugar-specific) component of the phosphoenolpyruvate-dependent sugar phosphotransferase system (sugar PTS). This major carbohydrate active-transport system catalyzes the phosphorylation of incoming sugar substrates concomitantly with their translocation across the cell membrane. Enzyme I transfers the phosphoryl group from phosphoenolpyruvate (PEP) to the phosphoryl carrier protein (HPr).</text>
</comment>
<evidence type="ECO:0000259" key="24">
    <source>
        <dbReference type="Pfam" id="PF05524"/>
    </source>
</evidence>
<evidence type="ECO:0000256" key="15">
    <source>
        <dbReference type="ARBA" id="ARBA00022842"/>
    </source>
</evidence>
<keyword evidence="13 17" id="KW-0479">Metal-binding</keyword>
<keyword evidence="14 17" id="KW-0418">Kinase</keyword>
<evidence type="ECO:0000256" key="10">
    <source>
        <dbReference type="ARBA" id="ARBA00022597"/>
    </source>
</evidence>
<organism evidence="25 26">
    <name type="scientific">Mycoplasmopsis agassizii</name>
    <dbReference type="NCBI Taxonomy" id="33922"/>
    <lineage>
        <taxon>Bacteria</taxon>
        <taxon>Bacillati</taxon>
        <taxon>Mycoplasmatota</taxon>
        <taxon>Mycoplasmoidales</taxon>
        <taxon>Metamycoplasmataceae</taxon>
        <taxon>Mycoplasmopsis</taxon>
    </lineage>
</organism>
<evidence type="ECO:0000256" key="11">
    <source>
        <dbReference type="ARBA" id="ARBA00022679"/>
    </source>
</evidence>
<keyword evidence="8 17" id="KW-0813">Transport</keyword>
<gene>
    <name evidence="25" type="primary">ptsP</name>
    <name evidence="25" type="ORF">CJJ23_00050</name>
</gene>
<evidence type="ECO:0000256" key="1">
    <source>
        <dbReference type="ARBA" id="ARBA00000683"/>
    </source>
</evidence>
<keyword evidence="15 17" id="KW-0460">Magnesium</keyword>
<dbReference type="InterPro" id="IPR050499">
    <property type="entry name" value="PEP-utilizing_PTS_enzyme"/>
</dbReference>
<keyword evidence="11 17" id="KW-0808">Transferase</keyword>
<dbReference type="InterPro" id="IPR015813">
    <property type="entry name" value="Pyrv/PenolPyrv_kinase-like_dom"/>
</dbReference>
<evidence type="ECO:0000256" key="18">
    <source>
        <dbReference type="PIRSR" id="PIRSR000732-1"/>
    </source>
</evidence>
<evidence type="ECO:0000256" key="14">
    <source>
        <dbReference type="ARBA" id="ARBA00022777"/>
    </source>
</evidence>
<dbReference type="InterPro" id="IPR036618">
    <property type="entry name" value="PtsI_HPr-bd_sf"/>
</dbReference>
<feature type="domain" description="Phosphotransferase system enzyme I N-terminal" evidence="24">
    <location>
        <begin position="4"/>
        <end position="124"/>
    </location>
</feature>
<dbReference type="InterPro" id="IPR006318">
    <property type="entry name" value="PTS_EI-like"/>
</dbReference>
<keyword evidence="25" id="KW-0670">Pyruvate</keyword>
<dbReference type="SUPFAM" id="SSF52009">
    <property type="entry name" value="Phosphohistidine domain"/>
    <property type="match status" value="1"/>
</dbReference>
<dbReference type="Gene3D" id="1.10.274.10">
    <property type="entry name" value="PtsI, HPr-binding domain"/>
    <property type="match status" value="1"/>
</dbReference>
<evidence type="ECO:0000256" key="19">
    <source>
        <dbReference type="PIRSR" id="PIRSR000732-2"/>
    </source>
</evidence>
<feature type="binding site" evidence="19">
    <location>
        <position position="467"/>
    </location>
    <ligand>
        <name>phosphoenolpyruvate</name>
        <dbReference type="ChEBI" id="CHEBI:58702"/>
    </ligand>
</feature>
<proteinExistence type="inferred from homology"/>
<evidence type="ECO:0000313" key="25">
    <source>
        <dbReference type="EMBL" id="PAK21724.1"/>
    </source>
</evidence>
<dbReference type="RefSeq" id="WP_095334384.1">
    <property type="nucleotide sequence ID" value="NZ_NQNY01000001.1"/>
</dbReference>
<evidence type="ECO:0000256" key="4">
    <source>
        <dbReference type="ARBA" id="ARBA00004496"/>
    </source>
</evidence>
<evidence type="ECO:0000256" key="9">
    <source>
        <dbReference type="ARBA" id="ARBA00022490"/>
    </source>
</evidence>
<dbReference type="Proteomes" id="UP000216943">
    <property type="component" value="Unassembled WGS sequence"/>
</dbReference>
<dbReference type="EMBL" id="NQNY01000001">
    <property type="protein sequence ID" value="PAK21724.1"/>
    <property type="molecule type" value="Genomic_DNA"/>
</dbReference>
<protein>
    <recommendedName>
        <fullName evidence="7 17">Phosphoenolpyruvate-protein phosphotransferase</fullName>
        <ecNumber evidence="6 17">2.7.3.9</ecNumber>
    </recommendedName>
    <alternativeName>
        <fullName evidence="16 17">Phosphotransferase system, enzyme I</fullName>
    </alternativeName>
</protein>
<evidence type="ECO:0000256" key="13">
    <source>
        <dbReference type="ARBA" id="ARBA00022723"/>
    </source>
</evidence>
<evidence type="ECO:0000256" key="2">
    <source>
        <dbReference type="ARBA" id="ARBA00001946"/>
    </source>
</evidence>
<feature type="binding site" evidence="20">
    <location>
        <position position="433"/>
    </location>
    <ligand>
        <name>Mg(2+)</name>
        <dbReference type="ChEBI" id="CHEBI:18420"/>
    </ligand>
</feature>
<dbReference type="PIRSF" id="PIRSF000732">
    <property type="entry name" value="PTS_enzyme_I"/>
    <property type="match status" value="1"/>
</dbReference>
<evidence type="ECO:0000256" key="21">
    <source>
        <dbReference type="SAM" id="Coils"/>
    </source>
</evidence>
<dbReference type="InterPro" id="IPR024692">
    <property type="entry name" value="PTS_EI"/>
</dbReference>
<evidence type="ECO:0000313" key="26">
    <source>
        <dbReference type="Proteomes" id="UP000216943"/>
    </source>
</evidence>
<feature type="binding site" evidence="19">
    <location>
        <begin position="456"/>
        <end position="457"/>
    </location>
    <ligand>
        <name>phosphoenolpyruvate</name>
        <dbReference type="ChEBI" id="CHEBI:58702"/>
    </ligand>
</feature>
<dbReference type="InterPro" id="IPR008279">
    <property type="entry name" value="PEP-util_enz_mobile_dom"/>
</dbReference>
<feature type="binding site" evidence="20">
    <location>
        <position position="457"/>
    </location>
    <ligand>
        <name>Mg(2+)</name>
        <dbReference type="ChEBI" id="CHEBI:18420"/>
    </ligand>
</feature>
<feature type="binding site" evidence="19">
    <location>
        <position position="294"/>
    </location>
    <ligand>
        <name>phosphoenolpyruvate</name>
        <dbReference type="ChEBI" id="CHEBI:58702"/>
    </ligand>
</feature>
<dbReference type="InterPro" id="IPR036637">
    <property type="entry name" value="Phosphohistidine_dom_sf"/>
</dbReference>
<comment type="similarity">
    <text evidence="5 17">Belongs to the PEP-utilizing enzyme family.</text>
</comment>
<evidence type="ECO:0000256" key="17">
    <source>
        <dbReference type="PIRNR" id="PIRNR000732"/>
    </source>
</evidence>
<feature type="active site" description="Proton donor" evidence="18">
    <location>
        <position position="504"/>
    </location>
</feature>
<evidence type="ECO:0000259" key="22">
    <source>
        <dbReference type="Pfam" id="PF00391"/>
    </source>
</evidence>
<dbReference type="PANTHER" id="PTHR46244">
    <property type="entry name" value="PHOSPHOENOLPYRUVATE-PROTEIN PHOSPHOTRANSFERASE"/>
    <property type="match status" value="1"/>
</dbReference>
<dbReference type="Gene3D" id="3.50.30.10">
    <property type="entry name" value="Phosphohistidine domain"/>
    <property type="match status" value="1"/>
</dbReference>
<keyword evidence="12 17" id="KW-0598">Phosphotransferase system</keyword>
<feature type="domain" description="PEP-utilising enzyme C-terminal" evidence="23">
    <location>
        <begin position="257"/>
        <end position="542"/>
    </location>
</feature>
<feature type="binding site" evidence="19">
    <location>
        <position position="332"/>
    </location>
    <ligand>
        <name>phosphoenolpyruvate</name>
        <dbReference type="ChEBI" id="CHEBI:58702"/>
    </ligand>
</feature>
<dbReference type="InterPro" id="IPR040442">
    <property type="entry name" value="Pyrv_kinase-like_dom_sf"/>
</dbReference>
<evidence type="ECO:0000256" key="12">
    <source>
        <dbReference type="ARBA" id="ARBA00022683"/>
    </source>
</evidence>
<dbReference type="NCBIfam" id="TIGR01417">
    <property type="entry name" value="PTS_I_fam"/>
    <property type="match status" value="1"/>
</dbReference>
<evidence type="ECO:0000256" key="8">
    <source>
        <dbReference type="ARBA" id="ARBA00022448"/>
    </source>
</evidence>
<comment type="caution">
    <text evidence="25">The sequence shown here is derived from an EMBL/GenBank/DDBJ whole genome shotgun (WGS) entry which is preliminary data.</text>
</comment>
<dbReference type="SUPFAM" id="SSF47831">
    <property type="entry name" value="Enzyme I of the PEP:sugar phosphotransferase system HPr-binding (sub)domain"/>
    <property type="match status" value="1"/>
</dbReference>
<evidence type="ECO:0000256" key="20">
    <source>
        <dbReference type="PIRSR" id="PIRSR000732-3"/>
    </source>
</evidence>
<evidence type="ECO:0000259" key="23">
    <source>
        <dbReference type="Pfam" id="PF02896"/>
    </source>
</evidence>
<dbReference type="PROSITE" id="PS00370">
    <property type="entry name" value="PEP_ENZYMES_PHOS_SITE"/>
    <property type="match status" value="1"/>
</dbReference>
<dbReference type="GO" id="GO:0005737">
    <property type="term" value="C:cytoplasm"/>
    <property type="evidence" value="ECO:0007669"/>
    <property type="project" value="UniProtKB-SubCell"/>
</dbReference>
<keyword evidence="21" id="KW-0175">Coiled coil</keyword>
<feature type="active site" description="Tele-phosphohistidine intermediate" evidence="18">
    <location>
        <position position="187"/>
    </location>
</feature>
<sequence>MKYQGIGASAGVVVAKIFRLEEVKITIRDDFKSAEAELQELDRAFTFVADDLENLITKLKAAENLEEAEIFLAHLEILKDPDTKALIENEIKANQLNAMQALDKTYNNYITMFESMDDAYMRERAADLKDLRYKLLASLANVKIFDLSQISEDSILVAFDLTPSQTASLNLKHTLGFATNIGGRTSHSAIMARSLNIPAVVGLKDILENTKDGDTLALNGQSGEVIVNPNKEELERFAKDRAVYLEYLNTILEYKGKASTTKDNFVVELAANIGSPKDMEGVINNDAEAVGLFRSEFLYMDANNWPTEDFQFQKYAEAIKKFNDPKRKMIIRTLDIGGDKTLNYFKFPEELNPFLGYRAIRLTLEKKEVFKDQLRALIRAAQFGKLGIMFPMITNLPEFIEAKKFYEETYEELVKEKVTIGKKEDIEIGLMIETPAAAILADKFAKYADFLSIGTNDLIQYSMAADRMNEHVSYLYQPLNPSILKFIKMTIDGGHKHGKWVGMCGEMAGDQNAIPLLLGLGLDEFSMSASSILPARKLLSTLEKTKWEKIATQALELENEEQVKQLLEEELR</sequence>
<dbReference type="EC" id="2.7.3.9" evidence="6 17"/>
<keyword evidence="9 17" id="KW-0963">Cytoplasm</keyword>
<accession>A0A269TJX7</accession>
<reference evidence="26" key="1">
    <citation type="submission" date="2017-08" db="EMBL/GenBank/DDBJ databases">
        <authorList>
            <person name="Alvarez-Ponce D."/>
            <person name="Weitzman C.L."/>
            <person name="Tillett R.L."/>
            <person name="Sandmeier F.C."/>
            <person name="Tracy C.R."/>
        </authorList>
    </citation>
    <scope>NUCLEOTIDE SEQUENCE [LARGE SCALE GENOMIC DNA]</scope>
    <source>
        <strain evidence="26">723</strain>
    </source>
</reference>
<keyword evidence="10 17" id="KW-0762">Sugar transport</keyword>
<name>A0A269TJX7_9BACT</name>
<comment type="cofactor">
    <cofactor evidence="2 17 20">
        <name>Mg(2+)</name>
        <dbReference type="ChEBI" id="CHEBI:18420"/>
    </cofactor>
</comment>
<evidence type="ECO:0000256" key="5">
    <source>
        <dbReference type="ARBA" id="ARBA00007837"/>
    </source>
</evidence>
<comment type="catalytic activity">
    <reaction evidence="1 17">
        <text>L-histidyl-[protein] + phosphoenolpyruvate = N(pros)-phospho-L-histidyl-[protein] + pyruvate</text>
        <dbReference type="Rhea" id="RHEA:23880"/>
        <dbReference type="Rhea" id="RHEA-COMP:9745"/>
        <dbReference type="Rhea" id="RHEA-COMP:9746"/>
        <dbReference type="ChEBI" id="CHEBI:15361"/>
        <dbReference type="ChEBI" id="CHEBI:29979"/>
        <dbReference type="ChEBI" id="CHEBI:58702"/>
        <dbReference type="ChEBI" id="CHEBI:64837"/>
        <dbReference type="EC" id="2.7.3.9"/>
    </reaction>
</comment>
<dbReference type="InterPro" id="IPR008731">
    <property type="entry name" value="PTS_EIN"/>
</dbReference>
<comment type="subcellular location">
    <subcellularLocation>
        <location evidence="4 17">Cytoplasm</location>
    </subcellularLocation>
</comment>
<feature type="domain" description="PEP-utilising enzyme mobile" evidence="22">
    <location>
        <begin position="151"/>
        <end position="223"/>
    </location>
</feature>
<dbReference type="GO" id="GO:0016301">
    <property type="term" value="F:kinase activity"/>
    <property type="evidence" value="ECO:0007669"/>
    <property type="project" value="UniProtKB-KW"/>
</dbReference>
<dbReference type="PANTHER" id="PTHR46244:SF3">
    <property type="entry name" value="PHOSPHOENOLPYRUVATE-PROTEIN PHOSPHOTRANSFERASE"/>
    <property type="match status" value="1"/>
</dbReference>
<evidence type="ECO:0000256" key="16">
    <source>
        <dbReference type="ARBA" id="ARBA00033235"/>
    </source>
</evidence>
<dbReference type="Gene3D" id="3.20.20.60">
    <property type="entry name" value="Phosphoenolpyruvate-binding domains"/>
    <property type="match status" value="1"/>
</dbReference>
<dbReference type="PROSITE" id="PS00742">
    <property type="entry name" value="PEP_ENZYMES_2"/>
    <property type="match status" value="1"/>
</dbReference>
<dbReference type="Pfam" id="PF02896">
    <property type="entry name" value="PEP-utilizers_C"/>
    <property type="match status" value="1"/>
</dbReference>
<dbReference type="AlphaFoldDB" id="A0A269TJX7"/>
<dbReference type="InterPro" id="IPR000121">
    <property type="entry name" value="PEP_util_C"/>
</dbReference>
<dbReference type="OrthoDB" id="9765468at2"/>
<dbReference type="Pfam" id="PF05524">
    <property type="entry name" value="PEP-utilisers_N"/>
    <property type="match status" value="1"/>
</dbReference>